<reference evidence="2 3" key="1">
    <citation type="journal article" date="2007" name="Nature">
        <title>Evolution of genes and genomes on the Drosophila phylogeny.</title>
        <authorList>
            <consortium name="Drosophila 12 Genomes Consortium"/>
            <person name="Clark A.G."/>
            <person name="Eisen M.B."/>
            <person name="Smith D.R."/>
            <person name="Bergman C.M."/>
            <person name="Oliver B."/>
            <person name="Markow T.A."/>
            <person name="Kaufman T.C."/>
            <person name="Kellis M."/>
            <person name="Gelbart W."/>
            <person name="Iyer V.N."/>
            <person name="Pollard D.A."/>
            <person name="Sackton T.B."/>
            <person name="Larracuente A.M."/>
            <person name="Singh N.D."/>
            <person name="Abad J.P."/>
            <person name="Abt D.N."/>
            <person name="Adryan B."/>
            <person name="Aguade M."/>
            <person name="Akashi H."/>
            <person name="Anderson W.W."/>
            <person name="Aquadro C.F."/>
            <person name="Ardell D.H."/>
            <person name="Arguello R."/>
            <person name="Artieri C.G."/>
            <person name="Barbash D.A."/>
            <person name="Barker D."/>
            <person name="Barsanti P."/>
            <person name="Batterham P."/>
            <person name="Batzoglou S."/>
            <person name="Begun D."/>
            <person name="Bhutkar A."/>
            <person name="Blanco E."/>
            <person name="Bosak S.A."/>
            <person name="Bradley R.K."/>
            <person name="Brand A.D."/>
            <person name="Brent M.R."/>
            <person name="Brooks A.N."/>
            <person name="Brown R.H."/>
            <person name="Butlin R.K."/>
            <person name="Caggese C."/>
            <person name="Calvi B.R."/>
            <person name="Bernardo de Carvalho A."/>
            <person name="Caspi A."/>
            <person name="Castrezana S."/>
            <person name="Celniker S.E."/>
            <person name="Chang J.L."/>
            <person name="Chapple C."/>
            <person name="Chatterji S."/>
            <person name="Chinwalla A."/>
            <person name="Civetta A."/>
            <person name="Clifton S.W."/>
            <person name="Comeron J.M."/>
            <person name="Costello J.C."/>
            <person name="Coyne J.A."/>
            <person name="Daub J."/>
            <person name="David R.G."/>
            <person name="Delcher A.L."/>
            <person name="Delehaunty K."/>
            <person name="Do C.B."/>
            <person name="Ebling H."/>
            <person name="Edwards K."/>
            <person name="Eickbush T."/>
            <person name="Evans J.D."/>
            <person name="Filipski A."/>
            <person name="Findeiss S."/>
            <person name="Freyhult E."/>
            <person name="Fulton L."/>
            <person name="Fulton R."/>
            <person name="Garcia A.C."/>
            <person name="Gardiner A."/>
            <person name="Garfield D.A."/>
            <person name="Garvin B.E."/>
            <person name="Gibson G."/>
            <person name="Gilbert D."/>
            <person name="Gnerre S."/>
            <person name="Godfrey J."/>
            <person name="Good R."/>
            <person name="Gotea V."/>
            <person name="Gravely B."/>
            <person name="Greenberg A.J."/>
            <person name="Griffiths-Jones S."/>
            <person name="Gross S."/>
            <person name="Guigo R."/>
            <person name="Gustafson E.A."/>
            <person name="Haerty W."/>
            <person name="Hahn M.W."/>
            <person name="Halligan D.L."/>
            <person name="Halpern A.L."/>
            <person name="Halter G.M."/>
            <person name="Han M.V."/>
            <person name="Heger A."/>
            <person name="Hillier L."/>
            <person name="Hinrichs A.S."/>
            <person name="Holmes I."/>
            <person name="Hoskins R.A."/>
            <person name="Hubisz M.J."/>
            <person name="Hultmark D."/>
            <person name="Huntley M.A."/>
            <person name="Jaffe D.B."/>
            <person name="Jagadeeshan S."/>
            <person name="Jeck W.R."/>
            <person name="Johnson J."/>
            <person name="Jones C.D."/>
            <person name="Jordan W.C."/>
            <person name="Karpen G.H."/>
            <person name="Kataoka E."/>
            <person name="Keightley P.D."/>
            <person name="Kheradpour P."/>
            <person name="Kirkness E.F."/>
            <person name="Koerich L.B."/>
            <person name="Kristiansen K."/>
            <person name="Kudrna D."/>
            <person name="Kulathinal R.J."/>
            <person name="Kumar S."/>
            <person name="Kwok R."/>
            <person name="Lander E."/>
            <person name="Langley C.H."/>
            <person name="Lapoint R."/>
            <person name="Lazzaro B.P."/>
            <person name="Lee S.J."/>
            <person name="Levesque L."/>
            <person name="Li R."/>
            <person name="Lin C.F."/>
            <person name="Lin M.F."/>
            <person name="Lindblad-Toh K."/>
            <person name="Llopart A."/>
            <person name="Long M."/>
            <person name="Low L."/>
            <person name="Lozovsky E."/>
            <person name="Lu J."/>
            <person name="Luo M."/>
            <person name="Machado C.A."/>
            <person name="Makalowski W."/>
            <person name="Marzo M."/>
            <person name="Matsuda M."/>
            <person name="Matzkin L."/>
            <person name="McAllister B."/>
            <person name="McBride C.S."/>
            <person name="McKernan B."/>
            <person name="McKernan K."/>
            <person name="Mendez-Lago M."/>
            <person name="Minx P."/>
            <person name="Mollenhauer M.U."/>
            <person name="Montooth K."/>
            <person name="Mount S.M."/>
            <person name="Mu X."/>
            <person name="Myers E."/>
            <person name="Negre B."/>
            <person name="Newfeld S."/>
            <person name="Nielsen R."/>
            <person name="Noor M.A."/>
            <person name="O'Grady P."/>
            <person name="Pachter L."/>
            <person name="Papaceit M."/>
            <person name="Parisi M.J."/>
            <person name="Parisi M."/>
            <person name="Parts L."/>
            <person name="Pedersen J.S."/>
            <person name="Pesole G."/>
            <person name="Phillippy A.M."/>
            <person name="Ponting C.P."/>
            <person name="Pop M."/>
            <person name="Porcelli D."/>
            <person name="Powell J.R."/>
            <person name="Prohaska S."/>
            <person name="Pruitt K."/>
            <person name="Puig M."/>
            <person name="Quesneville H."/>
            <person name="Ram K.R."/>
            <person name="Rand D."/>
            <person name="Rasmussen M.D."/>
            <person name="Reed L.K."/>
            <person name="Reenan R."/>
            <person name="Reily A."/>
            <person name="Remington K.A."/>
            <person name="Rieger T.T."/>
            <person name="Ritchie M.G."/>
            <person name="Robin C."/>
            <person name="Rogers Y.H."/>
            <person name="Rohde C."/>
            <person name="Rozas J."/>
            <person name="Rubenfield M.J."/>
            <person name="Ruiz A."/>
            <person name="Russo S."/>
            <person name="Salzberg S.L."/>
            <person name="Sanchez-Gracia A."/>
            <person name="Saranga D.J."/>
            <person name="Sato H."/>
            <person name="Schaeffer S.W."/>
            <person name="Schatz M.C."/>
            <person name="Schlenke T."/>
            <person name="Schwartz R."/>
            <person name="Segarra C."/>
            <person name="Singh R.S."/>
            <person name="Sirot L."/>
            <person name="Sirota M."/>
            <person name="Sisneros N.B."/>
            <person name="Smith C.D."/>
            <person name="Smith T.F."/>
            <person name="Spieth J."/>
            <person name="Stage D.E."/>
            <person name="Stark A."/>
            <person name="Stephan W."/>
            <person name="Strausberg R.L."/>
            <person name="Strempel S."/>
            <person name="Sturgill D."/>
            <person name="Sutton G."/>
            <person name="Sutton G.G."/>
            <person name="Tao W."/>
            <person name="Teichmann S."/>
            <person name="Tobari Y.N."/>
            <person name="Tomimura Y."/>
            <person name="Tsolas J.M."/>
            <person name="Valente V.L."/>
            <person name="Venter E."/>
            <person name="Venter J.C."/>
            <person name="Vicario S."/>
            <person name="Vieira F.G."/>
            <person name="Vilella A.J."/>
            <person name="Villasante A."/>
            <person name="Walenz B."/>
            <person name="Wang J."/>
            <person name="Wasserman M."/>
            <person name="Watts T."/>
            <person name="Wilson D."/>
            <person name="Wilson R.K."/>
            <person name="Wing R.A."/>
            <person name="Wolfner M.F."/>
            <person name="Wong A."/>
            <person name="Wong G.K."/>
            <person name="Wu C.I."/>
            <person name="Wu G."/>
            <person name="Yamamoto D."/>
            <person name="Yang H.P."/>
            <person name="Yang S.P."/>
            <person name="Yorke J.A."/>
            <person name="Yoshida K."/>
            <person name="Zdobnov E."/>
            <person name="Zhang P."/>
            <person name="Zhang Y."/>
            <person name="Zimin A.V."/>
            <person name="Baldwin J."/>
            <person name="Abdouelleil A."/>
            <person name="Abdulkadir J."/>
            <person name="Abebe A."/>
            <person name="Abera B."/>
            <person name="Abreu J."/>
            <person name="Acer S.C."/>
            <person name="Aftuck L."/>
            <person name="Alexander A."/>
            <person name="An P."/>
            <person name="Anderson E."/>
            <person name="Anderson S."/>
            <person name="Arachi H."/>
            <person name="Azer M."/>
            <person name="Bachantsang P."/>
            <person name="Barry A."/>
            <person name="Bayul T."/>
            <person name="Berlin A."/>
            <person name="Bessette D."/>
            <person name="Bloom T."/>
            <person name="Blye J."/>
            <person name="Boguslavskiy L."/>
            <person name="Bonnet C."/>
            <person name="Boukhgalter B."/>
            <person name="Bourzgui I."/>
            <person name="Brown A."/>
            <person name="Cahill P."/>
            <person name="Channer S."/>
            <person name="Cheshatsang Y."/>
            <person name="Chuda L."/>
            <person name="Citroen M."/>
            <person name="Collymore A."/>
            <person name="Cooke P."/>
            <person name="Costello M."/>
            <person name="D'Aco K."/>
            <person name="Daza R."/>
            <person name="De Haan G."/>
            <person name="DeGray S."/>
            <person name="DeMaso C."/>
            <person name="Dhargay N."/>
            <person name="Dooley K."/>
            <person name="Dooley E."/>
            <person name="Doricent M."/>
            <person name="Dorje P."/>
            <person name="Dorjee K."/>
            <person name="Dupes A."/>
            <person name="Elong R."/>
            <person name="Falk J."/>
            <person name="Farina A."/>
            <person name="Faro S."/>
            <person name="Ferguson D."/>
            <person name="Fisher S."/>
            <person name="Foley C.D."/>
            <person name="Franke A."/>
            <person name="Friedrich D."/>
            <person name="Gadbois L."/>
            <person name="Gearin G."/>
            <person name="Gearin C.R."/>
            <person name="Giannoukos G."/>
            <person name="Goode T."/>
            <person name="Graham J."/>
            <person name="Grandbois E."/>
            <person name="Grewal S."/>
            <person name="Gyaltsen K."/>
            <person name="Hafez N."/>
            <person name="Hagos B."/>
            <person name="Hall J."/>
            <person name="Henson C."/>
            <person name="Hollinger A."/>
            <person name="Honan T."/>
            <person name="Huard M.D."/>
            <person name="Hughes L."/>
            <person name="Hurhula B."/>
            <person name="Husby M.E."/>
            <person name="Kamat A."/>
            <person name="Kanga B."/>
            <person name="Kashin S."/>
            <person name="Khazanovich D."/>
            <person name="Kisner P."/>
            <person name="Lance K."/>
            <person name="Lara M."/>
            <person name="Lee W."/>
            <person name="Lennon N."/>
            <person name="Letendre F."/>
            <person name="LeVine R."/>
            <person name="Lipovsky A."/>
            <person name="Liu X."/>
            <person name="Liu J."/>
            <person name="Liu S."/>
            <person name="Lokyitsang T."/>
            <person name="Lokyitsang Y."/>
            <person name="Lubonja R."/>
            <person name="Lui A."/>
            <person name="MacDonald P."/>
            <person name="Magnisalis V."/>
            <person name="Maru K."/>
            <person name="Matthews C."/>
            <person name="McCusker W."/>
            <person name="McDonough S."/>
            <person name="Mehta T."/>
            <person name="Meldrim J."/>
            <person name="Meneus L."/>
            <person name="Mihai O."/>
            <person name="Mihalev A."/>
            <person name="Mihova T."/>
            <person name="Mittelman R."/>
            <person name="Mlenga V."/>
            <person name="Montmayeur A."/>
            <person name="Mulrain L."/>
            <person name="Navidi A."/>
            <person name="Naylor J."/>
            <person name="Negash T."/>
            <person name="Nguyen T."/>
            <person name="Nguyen N."/>
            <person name="Nicol R."/>
            <person name="Norbu C."/>
            <person name="Norbu N."/>
            <person name="Novod N."/>
            <person name="O'Neill B."/>
            <person name="Osman S."/>
            <person name="Markiewicz E."/>
            <person name="Oyono O.L."/>
            <person name="Patti C."/>
            <person name="Phunkhang P."/>
            <person name="Pierre F."/>
            <person name="Priest M."/>
            <person name="Raghuraman S."/>
            <person name="Rege F."/>
            <person name="Reyes R."/>
            <person name="Rise C."/>
            <person name="Rogov P."/>
            <person name="Ross K."/>
            <person name="Ryan E."/>
            <person name="Settipalli S."/>
            <person name="Shea T."/>
            <person name="Sherpa N."/>
            <person name="Shi L."/>
            <person name="Shih D."/>
            <person name="Sparrow T."/>
            <person name="Spaulding J."/>
            <person name="Stalker J."/>
            <person name="Stange-Thomann N."/>
            <person name="Stavropoulos S."/>
            <person name="Stone C."/>
            <person name="Strader C."/>
            <person name="Tesfaye S."/>
            <person name="Thomson T."/>
            <person name="Thoulutsang Y."/>
            <person name="Thoulutsang D."/>
            <person name="Topham K."/>
            <person name="Topping I."/>
            <person name="Tsamla T."/>
            <person name="Vassiliev H."/>
            <person name="Vo A."/>
            <person name="Wangchuk T."/>
            <person name="Wangdi T."/>
            <person name="Weiand M."/>
            <person name="Wilkinson J."/>
            <person name="Wilson A."/>
            <person name="Yadav S."/>
            <person name="Young G."/>
            <person name="Yu Q."/>
            <person name="Zembek L."/>
            <person name="Zhong D."/>
            <person name="Zimmer A."/>
            <person name="Zwirko Z."/>
            <person name="Jaffe D.B."/>
            <person name="Alvarez P."/>
            <person name="Brockman W."/>
            <person name="Butler J."/>
            <person name="Chin C."/>
            <person name="Gnerre S."/>
            <person name="Grabherr M."/>
            <person name="Kleber M."/>
            <person name="Mauceli E."/>
            <person name="MacCallum I."/>
        </authorList>
    </citation>
    <scope>NUCLEOTIDE SEQUENCE [LARGE SCALE GENOMIC DNA]</scope>
    <source>
        <strain evidence="3">Tucson 15010-1051.87</strain>
    </source>
</reference>
<dbReference type="Proteomes" id="UP000008792">
    <property type="component" value="Unassembled WGS sequence"/>
</dbReference>
<name>A0A0Q9WV81_DROVI</name>
<keyword evidence="3" id="KW-1185">Reference proteome</keyword>
<dbReference type="Pfam" id="PF00646">
    <property type="entry name" value="F-box"/>
    <property type="match status" value="1"/>
</dbReference>
<dbReference type="PANTHER" id="PTHR16134">
    <property type="entry name" value="F-BOX/TPR REPEAT PROTEIN POF3"/>
    <property type="match status" value="1"/>
</dbReference>
<proteinExistence type="predicted"/>
<dbReference type="SUPFAM" id="SSF81383">
    <property type="entry name" value="F-box domain"/>
    <property type="match status" value="1"/>
</dbReference>
<dbReference type="Gene3D" id="3.80.10.10">
    <property type="entry name" value="Ribonuclease Inhibitor"/>
    <property type="match status" value="1"/>
</dbReference>
<accession>A0A0Q9WV81</accession>
<dbReference type="SUPFAM" id="SSF52058">
    <property type="entry name" value="L domain-like"/>
    <property type="match status" value="1"/>
</dbReference>
<dbReference type="InterPro" id="IPR036047">
    <property type="entry name" value="F-box-like_dom_sf"/>
</dbReference>
<evidence type="ECO:0000313" key="3">
    <source>
        <dbReference type="Proteomes" id="UP000008792"/>
    </source>
</evidence>
<evidence type="ECO:0000313" key="2">
    <source>
        <dbReference type="EMBL" id="KRF84117.1"/>
    </source>
</evidence>
<dbReference type="EMBL" id="CH940647">
    <property type="protein sequence ID" value="KRF84117.1"/>
    <property type="molecule type" value="Genomic_DNA"/>
</dbReference>
<dbReference type="OrthoDB" id="7831775at2759"/>
<evidence type="ECO:0000259" key="1">
    <source>
        <dbReference type="PROSITE" id="PS50181"/>
    </source>
</evidence>
<dbReference type="InterPro" id="IPR001810">
    <property type="entry name" value="F-box_dom"/>
</dbReference>
<dbReference type="AlphaFoldDB" id="A0A0Q9WV81"/>
<dbReference type="InParanoid" id="A0A0Q9WV81"/>
<dbReference type="PROSITE" id="PS50181">
    <property type="entry name" value="FBOX"/>
    <property type="match status" value="1"/>
</dbReference>
<dbReference type="FunCoup" id="A0A0Q9WV81">
    <property type="interactions" value="12"/>
</dbReference>
<dbReference type="PANTHER" id="PTHR16134:SF119">
    <property type="entry name" value="AT02038P-RELATED"/>
    <property type="match status" value="1"/>
</dbReference>
<protein>
    <submittedName>
        <fullName evidence="2">Uncharacterized protein, isoform A</fullName>
    </submittedName>
</protein>
<feature type="domain" description="F-box" evidence="1">
    <location>
        <begin position="5"/>
        <end position="53"/>
    </location>
</feature>
<organism evidence="2 3">
    <name type="scientific">Drosophila virilis</name>
    <name type="common">Fruit fly</name>
    <dbReference type="NCBI Taxonomy" id="7244"/>
    <lineage>
        <taxon>Eukaryota</taxon>
        <taxon>Metazoa</taxon>
        <taxon>Ecdysozoa</taxon>
        <taxon>Arthropoda</taxon>
        <taxon>Hexapoda</taxon>
        <taxon>Insecta</taxon>
        <taxon>Pterygota</taxon>
        <taxon>Neoptera</taxon>
        <taxon>Endopterygota</taxon>
        <taxon>Diptera</taxon>
        <taxon>Brachycera</taxon>
        <taxon>Muscomorpha</taxon>
        <taxon>Ephydroidea</taxon>
        <taxon>Drosophilidae</taxon>
        <taxon>Drosophila</taxon>
    </lineage>
</organism>
<sequence length="400" mass="46260">MESKLLNIMDLNDYCLGRILKYLDIEDLVNFGETCTRFREVLGEWINVLYPEFEIKKCYGLHEIEWELKLFFIVSGAIQRMKFVIGQPVAFPVNRFCNHVKSMDSLEYFTIYVGYHDVWQFGIIDKVLSALTNLPKLKSLIFSCDTQRFDVCKLIRFNCLKELKLFYGIAVKDLVAICKSNANLRILNIGMGNGELNGIVPHCQNLEEICYPISCSSYAGLTELPHIRKVVIYSGSSTSAPWPRLMEFLSAFAAKQQKTQLESLILYPRINFEVTTKLIELKFLKELRCSFEDASCIDILANLTELESLYFLLPRNGSWGNECLNVLRSCKKLQRLQTNCKLSAQFIKDVLNVLRQVRNIKIQKPLELCSWQPSNEEEEKLANNAYCILMNPAYHHHWLS</sequence>
<dbReference type="InterPro" id="IPR032675">
    <property type="entry name" value="LRR_dom_sf"/>
</dbReference>
<gene>
    <name evidence="2" type="primary">Dvir\GJ26576</name>
    <name evidence="2" type="ORF">Dvir_GJ26576</name>
</gene>